<dbReference type="Gramene" id="Psat05G0380600-T1">
    <property type="protein sequence ID" value="KAI5407688.1"/>
    <property type="gene ID" value="KIW84_053806"/>
</dbReference>
<reference evidence="5 7" key="1">
    <citation type="journal article" date="2022" name="Nat. Genet.">
        <title>Improved pea reference genome and pan-genome highlight genomic features and evolutionary characteristics.</title>
        <authorList>
            <person name="Yang T."/>
            <person name="Liu R."/>
            <person name="Luo Y."/>
            <person name="Hu S."/>
            <person name="Wang D."/>
            <person name="Wang C."/>
            <person name="Pandey M.K."/>
            <person name="Ge S."/>
            <person name="Xu Q."/>
            <person name="Li N."/>
            <person name="Li G."/>
            <person name="Huang Y."/>
            <person name="Saxena R.K."/>
            <person name="Ji Y."/>
            <person name="Li M."/>
            <person name="Yan X."/>
            <person name="He Y."/>
            <person name="Liu Y."/>
            <person name="Wang X."/>
            <person name="Xiang C."/>
            <person name="Varshney R.K."/>
            <person name="Ding H."/>
            <person name="Gao S."/>
            <person name="Zong X."/>
        </authorList>
    </citation>
    <scope>NUCLEOTIDE SEQUENCE [LARGE SCALE GENOMIC DNA]</scope>
    <source>
        <strain evidence="5 7">cv. Zhongwan 6</strain>
    </source>
</reference>
<accession>A0A9D4WU30</accession>
<dbReference type="InterPro" id="IPR029033">
    <property type="entry name" value="His_PPase_superfam"/>
</dbReference>
<dbReference type="Proteomes" id="UP001058974">
    <property type="component" value="Chromosome 5"/>
</dbReference>
<gene>
    <name evidence="5" type="ORF">KIW84_053806</name>
    <name evidence="6" type="ORF">KIW84_053807</name>
</gene>
<proteinExistence type="predicted"/>
<sequence>MKIAKTAILVLLISFLSVLHFSNAEEEAFDVRKHLSTVSRYGVVKDITDKNFIPSKIPEGCTPIHLNLVARHGTRYPTKKRIKQLDNLSAHLEVLIKDAKEKHLSSDRIPTWLNGWKSPWQRKLKGGRFVLLKFLIPRASASDIAFGMGIFSGNGTLGPGEHRAFSVISENRASDTDDFRKRQEPAVDKLKEPTLDEITSALVGRYGLNFTRQEASLLDITDQACSLFSPSEVLCTFMVKML</sequence>
<dbReference type="EMBL" id="JAMSHJ010000005">
    <property type="protein sequence ID" value="KAI5407688.1"/>
    <property type="molecule type" value="Genomic_DNA"/>
</dbReference>
<evidence type="ECO:0000256" key="2">
    <source>
        <dbReference type="ARBA" id="ARBA00022729"/>
    </source>
</evidence>
<dbReference type="SUPFAM" id="SSF53254">
    <property type="entry name" value="Phosphoglycerate mutase-like"/>
    <property type="match status" value="1"/>
</dbReference>
<feature type="signal peptide" evidence="4">
    <location>
        <begin position="1"/>
        <end position="24"/>
    </location>
</feature>
<evidence type="ECO:0000256" key="4">
    <source>
        <dbReference type="SAM" id="SignalP"/>
    </source>
</evidence>
<keyword evidence="2 4" id="KW-0732">Signal</keyword>
<protein>
    <submittedName>
        <fullName evidence="5">Uncharacterized protein</fullName>
    </submittedName>
</protein>
<comment type="subcellular location">
    <subcellularLocation>
        <location evidence="1">Membrane</location>
    </subcellularLocation>
</comment>
<evidence type="ECO:0000313" key="5">
    <source>
        <dbReference type="EMBL" id="KAI5407688.1"/>
    </source>
</evidence>
<dbReference type="PANTHER" id="PTHR20963">
    <property type="entry name" value="MULTIPLE INOSITOL POLYPHOSPHATE PHOSPHATASE-RELATED"/>
    <property type="match status" value="1"/>
</dbReference>
<organism evidence="5 7">
    <name type="scientific">Pisum sativum</name>
    <name type="common">Garden pea</name>
    <name type="synonym">Lathyrus oleraceus</name>
    <dbReference type="NCBI Taxonomy" id="3888"/>
    <lineage>
        <taxon>Eukaryota</taxon>
        <taxon>Viridiplantae</taxon>
        <taxon>Streptophyta</taxon>
        <taxon>Embryophyta</taxon>
        <taxon>Tracheophyta</taxon>
        <taxon>Spermatophyta</taxon>
        <taxon>Magnoliopsida</taxon>
        <taxon>eudicotyledons</taxon>
        <taxon>Gunneridae</taxon>
        <taxon>Pentapetalae</taxon>
        <taxon>rosids</taxon>
        <taxon>fabids</taxon>
        <taxon>Fabales</taxon>
        <taxon>Fabaceae</taxon>
        <taxon>Papilionoideae</taxon>
        <taxon>50 kb inversion clade</taxon>
        <taxon>NPAAA clade</taxon>
        <taxon>Hologalegina</taxon>
        <taxon>IRL clade</taxon>
        <taxon>Fabeae</taxon>
        <taxon>Lathyrus</taxon>
    </lineage>
</organism>
<name>A0A9D4WU30_PEA</name>
<keyword evidence="3" id="KW-0472">Membrane</keyword>
<dbReference type="PANTHER" id="PTHR20963:SF8">
    <property type="entry name" value="MULTIPLE INOSITOL POLYPHOSPHATE PHOSPHATASE 1"/>
    <property type="match status" value="1"/>
</dbReference>
<evidence type="ECO:0000256" key="3">
    <source>
        <dbReference type="ARBA" id="ARBA00023136"/>
    </source>
</evidence>
<keyword evidence="7" id="KW-1185">Reference proteome</keyword>
<evidence type="ECO:0000256" key="1">
    <source>
        <dbReference type="ARBA" id="ARBA00004370"/>
    </source>
</evidence>
<dbReference type="AlphaFoldDB" id="A0A9D4WU30"/>
<dbReference type="GO" id="GO:0052745">
    <property type="term" value="F:inositol phosphate phosphatase activity"/>
    <property type="evidence" value="ECO:0007669"/>
    <property type="project" value="TreeGrafter"/>
</dbReference>
<comment type="caution">
    <text evidence="5">The sequence shown here is derived from an EMBL/GenBank/DDBJ whole genome shotgun (WGS) entry which is preliminary data.</text>
</comment>
<dbReference type="GO" id="GO:0016020">
    <property type="term" value="C:membrane"/>
    <property type="evidence" value="ECO:0007669"/>
    <property type="project" value="UniProtKB-SubCell"/>
</dbReference>
<dbReference type="Gramene" id="Psat05G0380700-T12">
    <property type="protein sequence ID" value="KAI5407700.1"/>
    <property type="gene ID" value="KIW84_053807"/>
</dbReference>
<dbReference type="EMBL" id="JAMSHJ010000005">
    <property type="protein sequence ID" value="KAI5407700.1"/>
    <property type="molecule type" value="Genomic_DNA"/>
</dbReference>
<dbReference type="Gene3D" id="3.40.50.1240">
    <property type="entry name" value="Phosphoglycerate mutase-like"/>
    <property type="match status" value="1"/>
</dbReference>
<dbReference type="GO" id="GO:0003993">
    <property type="term" value="F:acid phosphatase activity"/>
    <property type="evidence" value="ECO:0007669"/>
    <property type="project" value="TreeGrafter"/>
</dbReference>
<feature type="chain" id="PRO_5040045567" evidence="4">
    <location>
        <begin position="25"/>
        <end position="242"/>
    </location>
</feature>
<evidence type="ECO:0000313" key="6">
    <source>
        <dbReference type="EMBL" id="KAI5407700.1"/>
    </source>
</evidence>
<evidence type="ECO:0000313" key="7">
    <source>
        <dbReference type="Proteomes" id="UP001058974"/>
    </source>
</evidence>